<comment type="similarity">
    <text evidence="1">Belongs to the SNAPIN family.</text>
</comment>
<evidence type="ECO:0000256" key="2">
    <source>
        <dbReference type="ARBA" id="ARBA00023054"/>
    </source>
</evidence>
<feature type="region of interest" description="Disordered" evidence="4">
    <location>
        <begin position="1"/>
        <end position="24"/>
    </location>
</feature>
<accession>A0ABN8QV03</accession>
<protein>
    <recommendedName>
        <fullName evidence="3">Biogenesis of lysosome-related organelles complex 1 subunit 7</fullName>
    </recommendedName>
</protein>
<dbReference type="InterPro" id="IPR028119">
    <property type="entry name" value="Snapin/Pallidin/Snn1"/>
</dbReference>
<reference evidence="5 6" key="1">
    <citation type="submission" date="2022-05" db="EMBL/GenBank/DDBJ databases">
        <authorList>
            <consortium name="Genoscope - CEA"/>
            <person name="William W."/>
        </authorList>
    </citation>
    <scope>NUCLEOTIDE SEQUENCE [LARGE SCALE GENOMIC DNA]</scope>
</reference>
<organism evidence="5 6">
    <name type="scientific">Porites lobata</name>
    <dbReference type="NCBI Taxonomy" id="104759"/>
    <lineage>
        <taxon>Eukaryota</taxon>
        <taxon>Metazoa</taxon>
        <taxon>Cnidaria</taxon>
        <taxon>Anthozoa</taxon>
        <taxon>Hexacorallia</taxon>
        <taxon>Scleractinia</taxon>
        <taxon>Fungiina</taxon>
        <taxon>Poritidae</taxon>
        <taxon>Porites</taxon>
    </lineage>
</organism>
<dbReference type="PANTHER" id="PTHR31305:SF2">
    <property type="entry name" value="SNARE-ASSOCIATED PROTEIN SNAPIN"/>
    <property type="match status" value="1"/>
</dbReference>
<keyword evidence="6" id="KW-1185">Reference proteome</keyword>
<evidence type="ECO:0000313" key="5">
    <source>
        <dbReference type="EMBL" id="CAH3169079.1"/>
    </source>
</evidence>
<dbReference type="PANTHER" id="PTHR31305">
    <property type="entry name" value="SNARE-ASSOCIATED PROTEIN SNAPIN"/>
    <property type="match status" value="1"/>
</dbReference>
<dbReference type="Proteomes" id="UP001159405">
    <property type="component" value="Unassembled WGS sequence"/>
</dbReference>
<evidence type="ECO:0000256" key="4">
    <source>
        <dbReference type="SAM" id="MobiDB-lite"/>
    </source>
</evidence>
<feature type="compositionally biased region" description="Basic and acidic residues" evidence="4">
    <location>
        <begin position="1"/>
        <end position="18"/>
    </location>
</feature>
<dbReference type="EMBL" id="CALNXK010000148">
    <property type="protein sequence ID" value="CAH3169079.1"/>
    <property type="molecule type" value="Genomic_DNA"/>
</dbReference>
<keyword evidence="2" id="KW-0175">Coiled coil</keyword>
<dbReference type="InterPro" id="IPR017246">
    <property type="entry name" value="Snapin"/>
</dbReference>
<dbReference type="Pfam" id="PF14712">
    <property type="entry name" value="Snapin_Pallidin"/>
    <property type="match status" value="1"/>
</dbReference>
<sequence>MADEKNAEVVSGEEKITDELTDEDNQSVMSDGLMQIFKPAVQELDEKVLSVRESQVELREQIDKLAQDLRRLSELQELPVDLEPYVKKLMNSRRRVMLVNNILQNAQERLGRLHQSVTRETAKRKALLEPSEF</sequence>
<comment type="caution">
    <text evidence="5">The sequence shown here is derived from an EMBL/GenBank/DDBJ whole genome shotgun (WGS) entry which is preliminary data.</text>
</comment>
<name>A0ABN8QV03_9CNID</name>
<evidence type="ECO:0000256" key="1">
    <source>
        <dbReference type="ARBA" id="ARBA00006111"/>
    </source>
</evidence>
<proteinExistence type="inferred from homology"/>
<gene>
    <name evidence="5" type="ORF">PLOB_00009569</name>
</gene>
<evidence type="ECO:0000256" key="3">
    <source>
        <dbReference type="ARBA" id="ARBA00033330"/>
    </source>
</evidence>
<evidence type="ECO:0000313" key="6">
    <source>
        <dbReference type="Proteomes" id="UP001159405"/>
    </source>
</evidence>